<dbReference type="RefSeq" id="WP_188731897.1">
    <property type="nucleotide sequence ID" value="NZ_BMIT01000040.1"/>
</dbReference>
<comment type="caution">
    <text evidence="1">The sequence shown here is derived from an EMBL/GenBank/DDBJ whole genome shotgun (WGS) entry which is preliminary data.</text>
</comment>
<protein>
    <submittedName>
        <fullName evidence="1">Uncharacterized protein</fullName>
    </submittedName>
</protein>
<organism evidence="1 2">
    <name type="scientific">Pseudoalteromonas gelatinilytica</name>
    <dbReference type="NCBI Taxonomy" id="1703256"/>
    <lineage>
        <taxon>Bacteria</taxon>
        <taxon>Pseudomonadati</taxon>
        <taxon>Pseudomonadota</taxon>
        <taxon>Gammaproteobacteria</taxon>
        <taxon>Alteromonadales</taxon>
        <taxon>Pseudoalteromonadaceae</taxon>
        <taxon>Pseudoalteromonas</taxon>
    </lineage>
</organism>
<dbReference type="Proteomes" id="UP000638462">
    <property type="component" value="Unassembled WGS sequence"/>
</dbReference>
<evidence type="ECO:0000313" key="2">
    <source>
        <dbReference type="Proteomes" id="UP000638462"/>
    </source>
</evidence>
<proteinExistence type="predicted"/>
<dbReference type="EMBL" id="BMIT01000040">
    <property type="protein sequence ID" value="GGF15145.1"/>
    <property type="molecule type" value="Genomic_DNA"/>
</dbReference>
<reference evidence="2" key="1">
    <citation type="journal article" date="2019" name="Int. J. Syst. Evol. Microbiol.">
        <title>The Global Catalogue of Microorganisms (GCM) 10K type strain sequencing project: providing services to taxonomists for standard genome sequencing and annotation.</title>
        <authorList>
            <consortium name="The Broad Institute Genomics Platform"/>
            <consortium name="The Broad Institute Genome Sequencing Center for Infectious Disease"/>
            <person name="Wu L."/>
            <person name="Ma J."/>
        </authorList>
    </citation>
    <scope>NUCLEOTIDE SEQUENCE [LARGE SCALE GENOMIC DNA]</scope>
    <source>
        <strain evidence="2">CGMCC 1.15394</strain>
    </source>
</reference>
<evidence type="ECO:0000313" key="1">
    <source>
        <dbReference type="EMBL" id="GGF15145.1"/>
    </source>
</evidence>
<name>A0ABQ1UC87_9GAMM</name>
<gene>
    <name evidence="1" type="ORF">GCM10008027_44950</name>
</gene>
<keyword evidence="2" id="KW-1185">Reference proteome</keyword>
<sequence>MPVENTNKALADSCSELYKIIGSDSLKPQPLKGLLQAKFGKTESDFIHSSGRSLSVLKLLELVECEMKLTSRLSEVIKNIAKYRVEADHKVLSTSSDKKNYCEEFELLCKQFASAANLFAEEVEARSDA</sequence>
<accession>A0ABQ1UC87</accession>